<dbReference type="InterPro" id="IPR035897">
    <property type="entry name" value="Toll_tir_struct_dom_sf"/>
</dbReference>
<dbReference type="Gene3D" id="3.40.50.10140">
    <property type="entry name" value="Toll/interleukin-1 receptor homology (TIR) domain"/>
    <property type="match status" value="1"/>
</dbReference>
<evidence type="ECO:0000313" key="6">
    <source>
        <dbReference type="Proteomes" id="UP000287171"/>
    </source>
</evidence>
<organism evidence="5 6">
    <name type="scientific">Dictyobacter alpinus</name>
    <dbReference type="NCBI Taxonomy" id="2014873"/>
    <lineage>
        <taxon>Bacteria</taxon>
        <taxon>Bacillati</taxon>
        <taxon>Chloroflexota</taxon>
        <taxon>Ktedonobacteria</taxon>
        <taxon>Ktedonobacterales</taxon>
        <taxon>Dictyobacteraceae</taxon>
        <taxon>Dictyobacter</taxon>
    </lineage>
</organism>
<dbReference type="SMART" id="SM00028">
    <property type="entry name" value="TPR"/>
    <property type="match status" value="10"/>
</dbReference>
<feature type="repeat" description="TPR" evidence="3">
    <location>
        <begin position="296"/>
        <end position="329"/>
    </location>
</feature>
<dbReference type="InterPro" id="IPR019734">
    <property type="entry name" value="TPR_rpt"/>
</dbReference>
<dbReference type="SUPFAM" id="SSF48452">
    <property type="entry name" value="TPR-like"/>
    <property type="match status" value="2"/>
</dbReference>
<dbReference type="PROSITE" id="PS50104">
    <property type="entry name" value="TIR"/>
    <property type="match status" value="1"/>
</dbReference>
<dbReference type="Pfam" id="PF13676">
    <property type="entry name" value="TIR_2"/>
    <property type="match status" value="1"/>
</dbReference>
<dbReference type="EMBL" id="BIFT01000002">
    <property type="protein sequence ID" value="GCE29215.1"/>
    <property type="molecule type" value="Genomic_DNA"/>
</dbReference>
<dbReference type="OrthoDB" id="145058at2"/>
<dbReference type="Pfam" id="PF13181">
    <property type="entry name" value="TPR_8"/>
    <property type="match status" value="2"/>
</dbReference>
<feature type="repeat" description="TPR" evidence="3">
    <location>
        <begin position="330"/>
        <end position="363"/>
    </location>
</feature>
<comment type="caution">
    <text evidence="5">The sequence shown here is derived from an EMBL/GenBank/DDBJ whole genome shotgun (WGS) entry which is preliminary data.</text>
</comment>
<dbReference type="PROSITE" id="PS50005">
    <property type="entry name" value="TPR"/>
    <property type="match status" value="6"/>
</dbReference>
<dbReference type="SUPFAM" id="SSF52200">
    <property type="entry name" value="Toll/Interleukin receptor TIR domain"/>
    <property type="match status" value="1"/>
</dbReference>
<keyword evidence="2 3" id="KW-0802">TPR repeat</keyword>
<evidence type="ECO:0000256" key="3">
    <source>
        <dbReference type="PROSITE-ProRule" id="PRU00339"/>
    </source>
</evidence>
<dbReference type="InterPro" id="IPR051685">
    <property type="entry name" value="Ycf3/AcsC/BcsC/TPR_MFPF"/>
</dbReference>
<dbReference type="Gene3D" id="1.25.40.10">
    <property type="entry name" value="Tetratricopeptide repeat domain"/>
    <property type="match status" value="4"/>
</dbReference>
<feature type="repeat" description="TPR" evidence="3">
    <location>
        <begin position="262"/>
        <end position="295"/>
    </location>
</feature>
<evidence type="ECO:0000259" key="4">
    <source>
        <dbReference type="PROSITE" id="PS50104"/>
    </source>
</evidence>
<feature type="repeat" description="TPR" evidence="3">
    <location>
        <begin position="364"/>
        <end position="397"/>
    </location>
</feature>
<gene>
    <name evidence="5" type="ORF">KDA_46990</name>
</gene>
<feature type="domain" description="TIR" evidence="4">
    <location>
        <begin position="7"/>
        <end position="149"/>
    </location>
</feature>
<keyword evidence="6" id="KW-1185">Reference proteome</keyword>
<sequence>MASEPAPTVSLFYCYAQEDSSPREELAKHLMPLMRSGSIKSWHDRMIRAGQPWEQESKRQLLAADIVLLLISSDFLASDYCYDKEMKLAIQRHEIGKSRVIPIIVRHVHWADAPFSHLQVLPPDGMPISAAGSSFERDRIFVDVVKEIQRVVKELIAQKWFVRGSSLLSAKEYEQSLSAFDQVLKSYEGSAHKYAALMGLCNALMALNRTTEVLDICERAIRLNPGQGTAYMHKSTVLLRSKRYPQALESSNLALSHGLKDVIVYRNKIRALSEMKRYAEAIEVYDQCIRLEPANVNWQKEKAQLLGKLKRYKEAVNVYEQCIKLEPTNVTWLMEKGALLYQLKRYKEALAAFEQANQLDPRLNKAYISRGDIFFELGQYDQAIYAYKQSMRLNGDNRYVQERFADAQLRSSNYKQAAAAYEQLIRLQPDNTSHYFHKFEALVGLQQYGEMLLTCEQMLQRDAHNSRALAYKARALFGLTRYEEAYEYCQQALKRDASDNIANAVRTDLVTVGKQQQKLLLVEHSLRINPYDTMALIKKAGILFQLRMYADAIFACDQALALDSRSPFANTIKRDALFYLGRYDEAFEYAQKVIKLDPNNADAYHELVEILRKQGRTEEAKKIQVAARSRGIW</sequence>
<evidence type="ECO:0000256" key="1">
    <source>
        <dbReference type="ARBA" id="ARBA00022737"/>
    </source>
</evidence>
<feature type="repeat" description="TPR" evidence="3">
    <location>
        <begin position="567"/>
        <end position="600"/>
    </location>
</feature>
<dbReference type="Pfam" id="PF14559">
    <property type="entry name" value="TPR_19"/>
    <property type="match status" value="2"/>
</dbReference>
<reference evidence="6" key="1">
    <citation type="submission" date="2018-12" db="EMBL/GenBank/DDBJ databases">
        <title>Tengunoibacter tsumagoiensis gen. nov., sp. nov., Dictyobacter kobayashii sp. nov., D. alpinus sp. nov., and D. joshuensis sp. nov. and description of Dictyobacteraceae fam. nov. within the order Ktedonobacterales isolated from Tengu-no-mugimeshi.</title>
        <authorList>
            <person name="Wang C.M."/>
            <person name="Zheng Y."/>
            <person name="Sakai Y."/>
            <person name="Toyoda A."/>
            <person name="Minakuchi Y."/>
            <person name="Abe K."/>
            <person name="Yokota A."/>
            <person name="Yabe S."/>
        </authorList>
    </citation>
    <scope>NUCLEOTIDE SEQUENCE [LARGE SCALE GENOMIC DNA]</scope>
    <source>
        <strain evidence="6">Uno16</strain>
    </source>
</reference>
<keyword evidence="1" id="KW-0677">Repeat</keyword>
<dbReference type="GO" id="GO:0007165">
    <property type="term" value="P:signal transduction"/>
    <property type="evidence" value="ECO:0007669"/>
    <property type="project" value="InterPro"/>
</dbReference>
<accession>A0A402BCX7</accession>
<dbReference type="PANTHER" id="PTHR44943">
    <property type="entry name" value="CELLULOSE SYNTHASE OPERON PROTEIN C"/>
    <property type="match status" value="1"/>
</dbReference>
<dbReference type="RefSeq" id="WP_126629524.1">
    <property type="nucleotide sequence ID" value="NZ_BIFT01000002.1"/>
</dbReference>
<dbReference type="PROSITE" id="PS50293">
    <property type="entry name" value="TPR_REGION"/>
    <property type="match status" value="1"/>
</dbReference>
<name>A0A402BCX7_9CHLR</name>
<dbReference type="InterPro" id="IPR000157">
    <property type="entry name" value="TIR_dom"/>
</dbReference>
<dbReference type="InterPro" id="IPR011990">
    <property type="entry name" value="TPR-like_helical_dom_sf"/>
</dbReference>
<feature type="repeat" description="TPR" evidence="3">
    <location>
        <begin position="398"/>
        <end position="431"/>
    </location>
</feature>
<evidence type="ECO:0000256" key="2">
    <source>
        <dbReference type="ARBA" id="ARBA00022803"/>
    </source>
</evidence>
<dbReference type="PANTHER" id="PTHR44943:SF8">
    <property type="entry name" value="TPR REPEAT-CONTAINING PROTEIN MJ0263"/>
    <property type="match status" value="1"/>
</dbReference>
<dbReference type="Proteomes" id="UP000287171">
    <property type="component" value="Unassembled WGS sequence"/>
</dbReference>
<proteinExistence type="predicted"/>
<dbReference type="Pfam" id="PF13432">
    <property type="entry name" value="TPR_16"/>
    <property type="match status" value="2"/>
</dbReference>
<dbReference type="AlphaFoldDB" id="A0A402BCX7"/>
<evidence type="ECO:0000313" key="5">
    <source>
        <dbReference type="EMBL" id="GCE29215.1"/>
    </source>
</evidence>
<protein>
    <recommendedName>
        <fullName evidence="4">TIR domain-containing protein</fullName>
    </recommendedName>
</protein>